<dbReference type="PROSITE" id="PS50206">
    <property type="entry name" value="RHODANESE_3"/>
    <property type="match status" value="1"/>
</dbReference>
<dbReference type="SMART" id="SM00849">
    <property type="entry name" value="Lactamase_B"/>
    <property type="match status" value="1"/>
</dbReference>
<dbReference type="InterPro" id="IPR044528">
    <property type="entry name" value="POD-like_MBL-fold"/>
</dbReference>
<dbReference type="Pfam" id="PF00753">
    <property type="entry name" value="Lactamase_B"/>
    <property type="match status" value="1"/>
</dbReference>
<evidence type="ECO:0000313" key="3">
    <source>
        <dbReference type="Proteomes" id="UP000075455"/>
    </source>
</evidence>
<reference evidence="2 3" key="1">
    <citation type="submission" date="2016-01" db="EMBL/GenBank/DDBJ databases">
        <title>Draft Genome Sequences of Seven Thermophilic Sporeformers Isolated from Foods.</title>
        <authorList>
            <person name="Berendsen E.M."/>
            <person name="Wells-Bennik M.H."/>
            <person name="Krawcyk A.O."/>
            <person name="De Jong A."/>
            <person name="Holsappel S."/>
            <person name="Eijlander R.T."/>
            <person name="Kuipers O.P."/>
        </authorList>
    </citation>
    <scope>NUCLEOTIDE SEQUENCE [LARGE SCALE GENOMIC DNA]</scope>
    <source>
        <strain evidence="2 3">B4119</strain>
    </source>
</reference>
<dbReference type="Pfam" id="PF00581">
    <property type="entry name" value="Rhodanese"/>
    <property type="match status" value="1"/>
</dbReference>
<dbReference type="PATRIC" id="fig|81408.3.peg.1906"/>
<organism evidence="2 3">
    <name type="scientific">Saccharococcus caldoxylosilyticus</name>
    <dbReference type="NCBI Taxonomy" id="81408"/>
    <lineage>
        <taxon>Bacteria</taxon>
        <taxon>Bacillati</taxon>
        <taxon>Bacillota</taxon>
        <taxon>Bacilli</taxon>
        <taxon>Bacillales</taxon>
        <taxon>Anoxybacillaceae</taxon>
        <taxon>Saccharococcus</taxon>
    </lineage>
</organism>
<dbReference type="STRING" id="81408.B4119_0646"/>
<evidence type="ECO:0000259" key="1">
    <source>
        <dbReference type="PROSITE" id="PS50206"/>
    </source>
</evidence>
<dbReference type="SUPFAM" id="SSF56281">
    <property type="entry name" value="Metallo-hydrolase/oxidoreductase"/>
    <property type="match status" value="1"/>
</dbReference>
<dbReference type="AlphaFoldDB" id="A0A150L3F5"/>
<proteinExistence type="predicted"/>
<accession>A0A150L3F5</accession>
<dbReference type="SUPFAM" id="SSF52821">
    <property type="entry name" value="Rhodanese/Cell cycle control phosphatase"/>
    <property type="match status" value="1"/>
</dbReference>
<dbReference type="PANTHER" id="PTHR43084">
    <property type="entry name" value="PERSULFIDE DIOXYGENASE ETHE1"/>
    <property type="match status" value="1"/>
</dbReference>
<dbReference type="Gene3D" id="3.40.250.10">
    <property type="entry name" value="Rhodanese-like domain"/>
    <property type="match status" value="1"/>
</dbReference>
<dbReference type="GO" id="GO:0006749">
    <property type="term" value="P:glutathione metabolic process"/>
    <property type="evidence" value="ECO:0007669"/>
    <property type="project" value="InterPro"/>
</dbReference>
<dbReference type="CDD" id="cd07724">
    <property type="entry name" value="POD-like_MBL-fold"/>
    <property type="match status" value="1"/>
</dbReference>
<dbReference type="PANTHER" id="PTHR43084:SF7">
    <property type="entry name" value="BETA-LACTAMASE DOMAIN PROTEIN"/>
    <property type="match status" value="1"/>
</dbReference>
<dbReference type="Proteomes" id="UP000075455">
    <property type="component" value="Unassembled WGS sequence"/>
</dbReference>
<dbReference type="InterPro" id="IPR001763">
    <property type="entry name" value="Rhodanese-like_dom"/>
</dbReference>
<comment type="caution">
    <text evidence="2">The sequence shown here is derived from an EMBL/GenBank/DDBJ whole genome shotgun (WGS) entry which is preliminary data.</text>
</comment>
<dbReference type="eggNOG" id="COG0607">
    <property type="taxonomic scope" value="Bacteria"/>
</dbReference>
<dbReference type="RefSeq" id="WP_061580310.1">
    <property type="nucleotide sequence ID" value="NZ_LQYS01000123.1"/>
</dbReference>
<dbReference type="InterPro" id="IPR036873">
    <property type="entry name" value="Rhodanese-like_dom_sf"/>
</dbReference>
<name>A0A150L3F5_9BACL</name>
<dbReference type="InterPro" id="IPR001279">
    <property type="entry name" value="Metallo-B-lactamas"/>
</dbReference>
<dbReference type="GO" id="GO:0070813">
    <property type="term" value="P:hydrogen sulfide metabolic process"/>
    <property type="evidence" value="ECO:0007669"/>
    <property type="project" value="TreeGrafter"/>
</dbReference>
<dbReference type="SMART" id="SM00450">
    <property type="entry name" value="RHOD"/>
    <property type="match status" value="1"/>
</dbReference>
<evidence type="ECO:0000313" key="2">
    <source>
        <dbReference type="EMBL" id="KYD06861.1"/>
    </source>
</evidence>
<dbReference type="EMBL" id="LQYS01000123">
    <property type="protein sequence ID" value="KYD06861.1"/>
    <property type="molecule type" value="Genomic_DNA"/>
</dbReference>
<dbReference type="eggNOG" id="COG0491">
    <property type="taxonomic scope" value="Bacteria"/>
</dbReference>
<dbReference type="GO" id="GO:0050313">
    <property type="term" value="F:sulfur dioxygenase activity"/>
    <property type="evidence" value="ECO:0007669"/>
    <property type="project" value="InterPro"/>
</dbReference>
<sequence length="380" mass="42418">MAVKEMTVQTLTEKVLNKEHLVIFDVRNKSDFHDWKIEGENFEYINVPYFELIDGVDSVIDRLPKEKDVVVICAKGGSAAFVAEQLAEAGFDNIYTLAGGMKVWSEHLHKAKVYEDDKMKVYQFIRVGKGCLSYMVISGKEALVVDPSRFIDVYEQVAQEEGAAITHIVDSHLHADHISGGKALAERTGATYYLMKSEGAVFDFEPLEKHDRIDFAQVQLEVLAVKTPGHTPGSVSFFVNNQLLFSGDTIFVGGLGRPDLGGKAAEWAADLYDTVYEKVAAIADDVIVLPAHYANLDEEMNKAGYIGDTLGNIRARNEMMQHKQKQEFIDIVVQNANTETPPNFEDIVAINRGLKAVDMEQQQELEIGPNRCALHHTHHH</sequence>
<feature type="domain" description="Rhodanese" evidence="1">
    <location>
        <begin position="17"/>
        <end position="112"/>
    </location>
</feature>
<dbReference type="InterPro" id="IPR036866">
    <property type="entry name" value="RibonucZ/Hydroxyglut_hydro"/>
</dbReference>
<dbReference type="InterPro" id="IPR051682">
    <property type="entry name" value="Mito_Persulfide_Diox"/>
</dbReference>
<gene>
    <name evidence="2" type="ORF">B4119_0646</name>
</gene>
<dbReference type="Gene3D" id="3.60.15.10">
    <property type="entry name" value="Ribonuclease Z/Hydroxyacylglutathione hydrolase-like"/>
    <property type="match status" value="1"/>
</dbReference>
<protein>
    <recommendedName>
        <fullName evidence="1">Rhodanese domain-containing protein</fullName>
    </recommendedName>
</protein>